<evidence type="ECO:0000313" key="1">
    <source>
        <dbReference type="EMBL" id="SVB93084.1"/>
    </source>
</evidence>
<dbReference type="EMBL" id="UINC01064427">
    <property type="protein sequence ID" value="SVB93084.1"/>
    <property type="molecule type" value="Genomic_DNA"/>
</dbReference>
<gene>
    <name evidence="1" type="ORF">METZ01_LOCUS245938</name>
</gene>
<reference evidence="1" key="1">
    <citation type="submission" date="2018-05" db="EMBL/GenBank/DDBJ databases">
        <authorList>
            <person name="Lanie J.A."/>
            <person name="Ng W.-L."/>
            <person name="Kazmierczak K.M."/>
            <person name="Andrzejewski T.M."/>
            <person name="Davidsen T.M."/>
            <person name="Wayne K.J."/>
            <person name="Tettelin H."/>
            <person name="Glass J.I."/>
            <person name="Rusch D."/>
            <person name="Podicherti R."/>
            <person name="Tsui H.-C.T."/>
            <person name="Winkler M.E."/>
        </authorList>
    </citation>
    <scope>NUCLEOTIDE SEQUENCE</scope>
</reference>
<name>A0A382I095_9ZZZZ</name>
<dbReference type="AlphaFoldDB" id="A0A382I095"/>
<organism evidence="1">
    <name type="scientific">marine metagenome</name>
    <dbReference type="NCBI Taxonomy" id="408172"/>
    <lineage>
        <taxon>unclassified sequences</taxon>
        <taxon>metagenomes</taxon>
        <taxon>ecological metagenomes</taxon>
    </lineage>
</organism>
<sequence>MEKENFTRSIKKYYAEEGYKFEDEEPLWPEDIWWVNCVTDKISEWQIAQLGVEFLVNGESEMLLLYEQTYGHHIDDCSQWNLERHCAGQSIGKCIFYEELDDGTLEWVD</sequence>
<protein>
    <submittedName>
        <fullName evidence="1">Uncharacterized protein</fullName>
    </submittedName>
</protein>
<proteinExistence type="predicted"/>
<accession>A0A382I095</accession>